<evidence type="ECO:0000256" key="4">
    <source>
        <dbReference type="ARBA" id="ARBA00022679"/>
    </source>
</evidence>
<feature type="active site" description="Proton acceptor" evidence="7">
    <location>
        <position position="62"/>
    </location>
</feature>
<proteinExistence type="inferred from homology"/>
<evidence type="ECO:0000256" key="2">
    <source>
        <dbReference type="ARBA" id="ARBA00012621"/>
    </source>
</evidence>
<evidence type="ECO:0000313" key="11">
    <source>
        <dbReference type="EMBL" id="OVE48069.1"/>
    </source>
</evidence>
<dbReference type="PANTHER" id="PTHR42755:SF1">
    <property type="entry name" value="3-DEOXY-D-MANNO-OCTULOSONIC ACID TRANSFERASE, MITOCHONDRIAL-RELATED"/>
    <property type="match status" value="1"/>
</dbReference>
<dbReference type="RefSeq" id="WP_087697926.1">
    <property type="nucleotide sequence ID" value="NZ_NHOO01000008.1"/>
</dbReference>
<dbReference type="InterPro" id="IPR038107">
    <property type="entry name" value="Glycos_transf_N_sf"/>
</dbReference>
<evidence type="ECO:0000256" key="1">
    <source>
        <dbReference type="ARBA" id="ARBA00004713"/>
    </source>
</evidence>
<dbReference type="Gene3D" id="3.40.50.11720">
    <property type="entry name" value="3-Deoxy-D-manno-octulosonic-acid transferase, N-terminal domain"/>
    <property type="match status" value="1"/>
</dbReference>
<evidence type="ECO:0000256" key="7">
    <source>
        <dbReference type="PIRSR" id="PIRSR639901-1"/>
    </source>
</evidence>
<dbReference type="InterPro" id="IPR007507">
    <property type="entry name" value="Glycos_transf_N"/>
</dbReference>
<comment type="catalytic activity">
    <reaction evidence="6 9">
        <text>lipid IVA (E. coli) + CMP-3-deoxy-beta-D-manno-octulosonate = alpha-Kdo-(2-&gt;6)-lipid IVA (E. coli) + CMP + H(+)</text>
        <dbReference type="Rhea" id="RHEA:28066"/>
        <dbReference type="ChEBI" id="CHEBI:15378"/>
        <dbReference type="ChEBI" id="CHEBI:58603"/>
        <dbReference type="ChEBI" id="CHEBI:60364"/>
        <dbReference type="ChEBI" id="CHEBI:60377"/>
        <dbReference type="ChEBI" id="CHEBI:85987"/>
        <dbReference type="EC" id="2.4.99.12"/>
    </reaction>
</comment>
<dbReference type="PANTHER" id="PTHR42755">
    <property type="entry name" value="3-DEOXY-MANNO-OCTULOSONATE CYTIDYLYLTRANSFERASE"/>
    <property type="match status" value="1"/>
</dbReference>
<comment type="function">
    <text evidence="9">Involved in lipopolysaccharide (LPS) biosynthesis. Catalyzes the transfer of 3-deoxy-D-manno-octulosonate (Kdo) residue(s) from CMP-Kdo to lipid IV(A), the tetraacyldisaccharide-1,4'-bisphosphate precursor of lipid A.</text>
</comment>
<comment type="subcellular location">
    <subcellularLocation>
        <location evidence="9">Cell membrane</location>
    </subcellularLocation>
</comment>
<keyword evidence="9" id="KW-0448">Lipopolysaccharide biosynthesis</keyword>
<reference evidence="11 12" key="1">
    <citation type="submission" date="2017-05" db="EMBL/GenBank/DDBJ databases">
        <title>Chromobacterium violaceum GHPS1 isolated from Hydrocarbon polluted soil in French Guiana display an awesome secondary metabolite arsenal and a battery of drug and heavy-metal-resistance and detoxification of xenobiotics proteins.</title>
        <authorList>
            <person name="Belbahri L."/>
        </authorList>
    </citation>
    <scope>NUCLEOTIDE SEQUENCE [LARGE SCALE GENOMIC DNA]</scope>
    <source>
        <strain evidence="11 12">GHPS1</strain>
    </source>
</reference>
<evidence type="ECO:0000256" key="6">
    <source>
        <dbReference type="ARBA" id="ARBA00049183"/>
    </source>
</evidence>
<dbReference type="NCBIfam" id="NF004386">
    <property type="entry name" value="PRK05749.1-2"/>
    <property type="match status" value="1"/>
</dbReference>
<comment type="similarity">
    <text evidence="9">Belongs to the glycosyltransferase group 1 family.</text>
</comment>
<evidence type="ECO:0000256" key="9">
    <source>
        <dbReference type="RuleBase" id="RU365103"/>
    </source>
</evidence>
<evidence type="ECO:0000256" key="3">
    <source>
        <dbReference type="ARBA" id="ARBA00019077"/>
    </source>
</evidence>
<gene>
    <name evidence="11" type="ORF">CBW21_11445</name>
</gene>
<evidence type="ECO:0000256" key="5">
    <source>
        <dbReference type="ARBA" id="ARBA00031445"/>
    </source>
</evidence>
<dbReference type="Pfam" id="PF04413">
    <property type="entry name" value="Glycos_transf_N"/>
    <property type="match status" value="1"/>
</dbReference>
<protein>
    <recommendedName>
        <fullName evidence="3 9">3-deoxy-D-manno-octulosonic acid transferase</fullName>
        <shortName evidence="9">Kdo transferase</shortName>
        <ecNumber evidence="2 9">2.4.99.12</ecNumber>
    </recommendedName>
    <alternativeName>
        <fullName evidence="5 9">Lipid IV(A) 3-deoxy-D-manno-octulosonic acid transferase</fullName>
    </alternativeName>
</protein>
<evidence type="ECO:0000259" key="10">
    <source>
        <dbReference type="Pfam" id="PF04413"/>
    </source>
</evidence>
<dbReference type="FunFam" id="3.40.50.11720:FF:000001">
    <property type="entry name" value="3-deoxy-D-manno-octulosonic acid transferase"/>
    <property type="match status" value="1"/>
</dbReference>
<dbReference type="GO" id="GO:0009245">
    <property type="term" value="P:lipid A biosynthetic process"/>
    <property type="evidence" value="ECO:0007669"/>
    <property type="project" value="TreeGrafter"/>
</dbReference>
<dbReference type="InterPro" id="IPR039901">
    <property type="entry name" value="Kdotransferase"/>
</dbReference>
<keyword evidence="12" id="KW-1185">Reference proteome</keyword>
<keyword evidence="9" id="KW-0472">Membrane</keyword>
<keyword evidence="9" id="KW-1003">Cell membrane</keyword>
<name>A0A202B9F8_CHRVL</name>
<dbReference type="Proteomes" id="UP000196342">
    <property type="component" value="Unassembled WGS sequence"/>
</dbReference>
<evidence type="ECO:0000313" key="12">
    <source>
        <dbReference type="Proteomes" id="UP000196342"/>
    </source>
</evidence>
<feature type="site" description="Transition state stabilizer" evidence="8">
    <location>
        <position position="131"/>
    </location>
</feature>
<accession>A0A202B9F8</accession>
<dbReference type="EC" id="2.4.99.12" evidence="2 9"/>
<feature type="domain" description="3-deoxy-D-manno-octulosonic-acid transferase N-terminal" evidence="10">
    <location>
        <begin position="35"/>
        <end position="210"/>
    </location>
</feature>
<evidence type="ECO:0000256" key="8">
    <source>
        <dbReference type="PIRSR" id="PIRSR639901-2"/>
    </source>
</evidence>
<sequence>MSWQLALYNGLWRALTPLVRRYLKKRARKAPAYLEHWDERFGQALSPSATGAIWIHAVSVGETRAAQPLVAAIRREWPDAPLLLTQMTPTGRATAEQLYPDAEVRYLPYDYPQAAADFLRAYRPRCGVLMETEIWPNLIHAAAAQRIPLLLVNARLSEKSLNGYRKIAGLISPAIAKLTAVAAQTAEDADRLRQLGARSVSVCGSSKYDIEVPEAQRHLAADFRAMAGGRRALLCASTRDGEEALILDAWLAAGAAVGDTLLVLVPRHPERWDEVEKLAAERGLKSQRRSGGAAIAADTRVWLGDSMGEMFGYLGACDVAFIGGSLLPYGCHNLIEPAQVGVPALFGPSVFNFQQAAADSLAAGAGRQVGDAAALVSTALSLMDDPAAGEAMRQGAVRFRDAHRGASDRMLALIREAMSAGSEK</sequence>
<dbReference type="EMBL" id="NHOO01000008">
    <property type="protein sequence ID" value="OVE48069.1"/>
    <property type="molecule type" value="Genomic_DNA"/>
</dbReference>
<dbReference type="SUPFAM" id="SSF53756">
    <property type="entry name" value="UDP-Glycosyltransferase/glycogen phosphorylase"/>
    <property type="match status" value="1"/>
</dbReference>
<dbReference type="Gene3D" id="3.40.50.2000">
    <property type="entry name" value="Glycogen Phosphorylase B"/>
    <property type="match status" value="1"/>
</dbReference>
<comment type="pathway">
    <text evidence="1 9">Bacterial outer membrane biogenesis; LPS core biosynthesis.</text>
</comment>
<dbReference type="GO" id="GO:0005886">
    <property type="term" value="C:plasma membrane"/>
    <property type="evidence" value="ECO:0007669"/>
    <property type="project" value="UniProtKB-SubCell"/>
</dbReference>
<organism evidence="11 12">
    <name type="scientific">Chromobacterium violaceum</name>
    <dbReference type="NCBI Taxonomy" id="536"/>
    <lineage>
        <taxon>Bacteria</taxon>
        <taxon>Pseudomonadati</taxon>
        <taxon>Pseudomonadota</taxon>
        <taxon>Betaproteobacteria</taxon>
        <taxon>Neisseriales</taxon>
        <taxon>Chromobacteriaceae</taxon>
        <taxon>Chromobacterium</taxon>
    </lineage>
</organism>
<dbReference type="GO" id="GO:0043842">
    <property type="term" value="F:Kdo transferase activity"/>
    <property type="evidence" value="ECO:0007669"/>
    <property type="project" value="UniProtKB-EC"/>
</dbReference>
<feature type="site" description="Transition state stabilizer" evidence="8">
    <location>
        <position position="207"/>
    </location>
</feature>
<dbReference type="AlphaFoldDB" id="A0A202B9F8"/>
<dbReference type="UniPathway" id="UPA00958"/>
<keyword evidence="4 9" id="KW-0808">Transferase</keyword>
<dbReference type="GO" id="GO:0009244">
    <property type="term" value="P:lipopolysaccharide core region biosynthetic process"/>
    <property type="evidence" value="ECO:0007669"/>
    <property type="project" value="UniProtKB-UniRule"/>
</dbReference>
<comment type="caution">
    <text evidence="11">The sequence shown here is derived from an EMBL/GenBank/DDBJ whole genome shotgun (WGS) entry which is preliminary data.</text>
</comment>